<evidence type="ECO:0000313" key="7">
    <source>
        <dbReference type="EMBL" id="RAZ81307.1"/>
    </source>
</evidence>
<dbReference type="Gene3D" id="1.10.10.10">
    <property type="entry name" value="Winged helix-like DNA-binding domain superfamily/Winged helix DNA-binding domain"/>
    <property type="match status" value="1"/>
</dbReference>
<evidence type="ECO:0000256" key="1">
    <source>
        <dbReference type="ARBA" id="ARBA00010641"/>
    </source>
</evidence>
<evidence type="ECO:0000256" key="3">
    <source>
        <dbReference type="ARBA" id="ARBA00023082"/>
    </source>
</evidence>
<evidence type="ECO:0000259" key="5">
    <source>
        <dbReference type="Pfam" id="PF04542"/>
    </source>
</evidence>
<dbReference type="Proteomes" id="UP000251002">
    <property type="component" value="Unassembled WGS sequence"/>
</dbReference>
<dbReference type="InterPro" id="IPR013249">
    <property type="entry name" value="RNA_pol_sigma70_r4_t2"/>
</dbReference>
<accession>A0A365L7S9</accession>
<keyword evidence="4" id="KW-0804">Transcription</keyword>
<dbReference type="GO" id="GO:0003677">
    <property type="term" value="F:DNA binding"/>
    <property type="evidence" value="ECO:0007669"/>
    <property type="project" value="InterPro"/>
</dbReference>
<dbReference type="EMBL" id="QLZR01000001">
    <property type="protein sequence ID" value="RAZ81307.1"/>
    <property type="molecule type" value="Genomic_DNA"/>
</dbReference>
<name>A0A365L7S9_9BACL</name>
<feature type="domain" description="RNA polymerase sigma factor 70 region 4 type 2" evidence="6">
    <location>
        <begin position="114"/>
        <end position="165"/>
    </location>
</feature>
<organism evidence="7 8">
    <name type="scientific">Planococcus halotolerans</name>
    <dbReference type="NCBI Taxonomy" id="2233542"/>
    <lineage>
        <taxon>Bacteria</taxon>
        <taxon>Bacillati</taxon>
        <taxon>Bacillota</taxon>
        <taxon>Bacilli</taxon>
        <taxon>Bacillales</taxon>
        <taxon>Caryophanaceae</taxon>
        <taxon>Planococcus</taxon>
    </lineage>
</organism>
<dbReference type="SUPFAM" id="SSF88659">
    <property type="entry name" value="Sigma3 and sigma4 domains of RNA polymerase sigma factors"/>
    <property type="match status" value="1"/>
</dbReference>
<comment type="caution">
    <text evidence="7">The sequence shown here is derived from an EMBL/GenBank/DDBJ whole genome shotgun (WGS) entry which is preliminary data.</text>
</comment>
<dbReference type="GO" id="GO:0006352">
    <property type="term" value="P:DNA-templated transcription initiation"/>
    <property type="evidence" value="ECO:0007669"/>
    <property type="project" value="InterPro"/>
</dbReference>
<reference evidence="7 8" key="1">
    <citation type="submission" date="2018-06" db="EMBL/GenBank/DDBJ databases">
        <title>The draft genome sequences of strains SCU63 and S1.</title>
        <authorList>
            <person name="Gan L."/>
        </authorList>
    </citation>
    <scope>NUCLEOTIDE SEQUENCE [LARGE SCALE GENOMIC DNA]</scope>
    <source>
        <strain evidence="7 8">SCU63</strain>
    </source>
</reference>
<dbReference type="AlphaFoldDB" id="A0A365L7S9"/>
<dbReference type="InterPro" id="IPR014284">
    <property type="entry name" value="RNA_pol_sigma-70_dom"/>
</dbReference>
<dbReference type="Pfam" id="PF08281">
    <property type="entry name" value="Sigma70_r4_2"/>
    <property type="match status" value="1"/>
</dbReference>
<protein>
    <submittedName>
        <fullName evidence="7">RNA polymerase subunit sigma-70</fullName>
    </submittedName>
</protein>
<dbReference type="InterPro" id="IPR036388">
    <property type="entry name" value="WH-like_DNA-bd_sf"/>
</dbReference>
<feature type="domain" description="RNA polymerase sigma-70 region 2" evidence="5">
    <location>
        <begin position="29"/>
        <end position="88"/>
    </location>
</feature>
<dbReference type="SUPFAM" id="SSF88946">
    <property type="entry name" value="Sigma2 domain of RNA polymerase sigma factors"/>
    <property type="match status" value="1"/>
</dbReference>
<evidence type="ECO:0000256" key="4">
    <source>
        <dbReference type="ARBA" id="ARBA00023163"/>
    </source>
</evidence>
<evidence type="ECO:0000313" key="8">
    <source>
        <dbReference type="Proteomes" id="UP000251002"/>
    </source>
</evidence>
<dbReference type="InterPro" id="IPR013324">
    <property type="entry name" value="RNA_pol_sigma_r3/r4-like"/>
</dbReference>
<evidence type="ECO:0000256" key="2">
    <source>
        <dbReference type="ARBA" id="ARBA00023015"/>
    </source>
</evidence>
<dbReference type="PANTHER" id="PTHR43133">
    <property type="entry name" value="RNA POLYMERASE ECF-TYPE SIGMA FACTO"/>
    <property type="match status" value="1"/>
</dbReference>
<dbReference type="InterPro" id="IPR039425">
    <property type="entry name" value="RNA_pol_sigma-70-like"/>
</dbReference>
<keyword evidence="8" id="KW-1185">Reference proteome</keyword>
<dbReference type="RefSeq" id="WP_112221750.1">
    <property type="nucleotide sequence ID" value="NZ_CP047673.1"/>
</dbReference>
<dbReference type="InterPro" id="IPR007627">
    <property type="entry name" value="RNA_pol_sigma70_r2"/>
</dbReference>
<evidence type="ECO:0000259" key="6">
    <source>
        <dbReference type="Pfam" id="PF08281"/>
    </source>
</evidence>
<dbReference type="CDD" id="cd06171">
    <property type="entry name" value="Sigma70_r4"/>
    <property type="match status" value="1"/>
</dbReference>
<proteinExistence type="inferred from homology"/>
<dbReference type="Pfam" id="PF04542">
    <property type="entry name" value="Sigma70_r2"/>
    <property type="match status" value="1"/>
</dbReference>
<dbReference type="NCBIfam" id="TIGR02937">
    <property type="entry name" value="sigma70-ECF"/>
    <property type="match status" value="1"/>
</dbReference>
<keyword evidence="3" id="KW-0731">Sigma factor</keyword>
<sequence>MQHDEQRVTAAIKGNKQALQYLLGLEKEKLYRIAYTYMRNEEDAVEVFQQTVLSAIESIHTLREPAYFSTWLTRICINQSITTLRKKNKLVVMDDIAEHLLAKNQPEDLDYKMDVVDALGKLPEKYKTVLLLRFYQDFSIKQIMEILDCPEGTVKTNIHRGLALLKKGLKGVYLDEGKRDFN</sequence>
<dbReference type="GO" id="GO:0016987">
    <property type="term" value="F:sigma factor activity"/>
    <property type="evidence" value="ECO:0007669"/>
    <property type="project" value="UniProtKB-KW"/>
</dbReference>
<dbReference type="InterPro" id="IPR013325">
    <property type="entry name" value="RNA_pol_sigma_r2"/>
</dbReference>
<keyword evidence="2" id="KW-0805">Transcription regulation</keyword>
<dbReference type="Gene3D" id="1.10.1740.10">
    <property type="match status" value="1"/>
</dbReference>
<comment type="similarity">
    <text evidence="1">Belongs to the sigma-70 factor family. ECF subfamily.</text>
</comment>
<gene>
    <name evidence="7" type="ORF">DP120_03215</name>
</gene>
<dbReference type="PANTHER" id="PTHR43133:SF51">
    <property type="entry name" value="RNA POLYMERASE SIGMA FACTOR"/>
    <property type="match status" value="1"/>
</dbReference>